<dbReference type="RefSeq" id="WP_003490388.1">
    <property type="nucleotide sequence ID" value="NZ_JXSU01000007.1"/>
</dbReference>
<evidence type="ECO:0000256" key="1">
    <source>
        <dbReference type="SAM" id="MobiDB-lite"/>
    </source>
</evidence>
<proteinExistence type="predicted"/>
<accession>A0A0D1AJB2</accession>
<dbReference type="GeneID" id="92940543"/>
<dbReference type="OrthoDB" id="1925829at2"/>
<evidence type="ECO:0000313" key="3">
    <source>
        <dbReference type="Proteomes" id="UP000032250"/>
    </source>
</evidence>
<name>A0A0D1AJB2_CLOBO</name>
<dbReference type="EMBL" id="JXSU01000007">
    <property type="protein sequence ID" value="KIS23214.1"/>
    <property type="molecule type" value="Genomic_DNA"/>
</dbReference>
<feature type="region of interest" description="Disordered" evidence="1">
    <location>
        <begin position="1"/>
        <end position="32"/>
    </location>
</feature>
<organism evidence="2 3">
    <name type="scientific">Clostridium botulinum B2 450</name>
    <dbReference type="NCBI Taxonomy" id="1379739"/>
    <lineage>
        <taxon>Bacteria</taxon>
        <taxon>Bacillati</taxon>
        <taxon>Bacillota</taxon>
        <taxon>Clostridia</taxon>
        <taxon>Eubacteriales</taxon>
        <taxon>Clostridiaceae</taxon>
        <taxon>Clostridium</taxon>
    </lineage>
</organism>
<sequence length="47" mass="5776">MKSDEKSRKINNKTNNDRMYEKKPDWDLDKDYEKRQQMILDSVRGVK</sequence>
<gene>
    <name evidence="2" type="ORF">N495_06300</name>
</gene>
<comment type="caution">
    <text evidence="2">The sequence shown here is derived from an EMBL/GenBank/DDBJ whole genome shotgun (WGS) entry which is preliminary data.</text>
</comment>
<feature type="compositionally biased region" description="Basic and acidic residues" evidence="1">
    <location>
        <begin position="15"/>
        <end position="32"/>
    </location>
</feature>
<dbReference type="Proteomes" id="UP000032250">
    <property type="component" value="Unassembled WGS sequence"/>
</dbReference>
<reference evidence="2 3" key="1">
    <citation type="submission" date="2014-06" db="EMBL/GenBank/DDBJ databases">
        <title>Genome characterization of distinct group I Clostridium botulinum lineages.</title>
        <authorList>
            <person name="Giordani F."/>
            <person name="Anselmo A."/>
            <person name="Fillo S."/>
            <person name="Palozzi A.M."/>
            <person name="Fortunato A."/>
            <person name="Gentile B."/>
            <person name="Ciammaruconi A."/>
            <person name="Anniballi F."/>
            <person name="De Medici D."/>
            <person name="Lista F."/>
        </authorList>
    </citation>
    <scope>NUCLEOTIDE SEQUENCE [LARGE SCALE GENOMIC DNA]</scope>
    <source>
        <strain evidence="2 3">B2 450</strain>
    </source>
</reference>
<dbReference type="AlphaFoldDB" id="A0A0D1AJB2"/>
<dbReference type="PATRIC" id="fig|1379739.3.peg.1592"/>
<dbReference type="HOGENOM" id="CLU_204449_0_0_9"/>
<protein>
    <submittedName>
        <fullName evidence="2">Uncharacterized protein</fullName>
    </submittedName>
</protein>
<evidence type="ECO:0000313" key="2">
    <source>
        <dbReference type="EMBL" id="KIS23214.1"/>
    </source>
</evidence>